<dbReference type="EMBL" id="CAJNOC010000163">
    <property type="protein sequence ID" value="CAF0721422.1"/>
    <property type="molecule type" value="Genomic_DNA"/>
</dbReference>
<name>A0A813MJ02_9BILA</name>
<dbReference type="OrthoDB" id="10133717at2759"/>
<reference evidence="1" key="1">
    <citation type="submission" date="2021-02" db="EMBL/GenBank/DDBJ databases">
        <authorList>
            <person name="Nowell W R."/>
        </authorList>
    </citation>
    <scope>NUCLEOTIDE SEQUENCE</scope>
    <source>
        <strain evidence="1">Ploen Becks lab</strain>
    </source>
</reference>
<protein>
    <submittedName>
        <fullName evidence="1">Uncharacterized protein</fullName>
    </submittedName>
</protein>
<sequence>MNIQEFFESKFEKHEIPKSDENWLVGSIEEFDFTSINNFGRVVIHNGKVYITYSISILDAYLGAILSDSIKTSLNFNSNKQFLIGIESKVNVCNTFGGGYVHTKIPDSKIFSHRDTDSRPIAIKCSFSNENLSLLLEECVVYLNEFTRFSYSIGFKVNYDPQKFKAYLFVFERMVDPDEKRIKLMNFSIHKNMFRIYGNYPQVELDKFQEAFNQNDMSEFNVKICFKKEIDENNVSEKVEFLLDRSRIDPDVKGDVKVEISTHDLIHIFNLWKKKFIKIEE</sequence>
<comment type="caution">
    <text evidence="1">The sequence shown here is derived from an EMBL/GenBank/DDBJ whole genome shotgun (WGS) entry which is preliminary data.</text>
</comment>
<dbReference type="Proteomes" id="UP000663879">
    <property type="component" value="Unassembled WGS sequence"/>
</dbReference>
<organism evidence="1 2">
    <name type="scientific">Brachionus calyciflorus</name>
    <dbReference type="NCBI Taxonomy" id="104777"/>
    <lineage>
        <taxon>Eukaryota</taxon>
        <taxon>Metazoa</taxon>
        <taxon>Spiralia</taxon>
        <taxon>Gnathifera</taxon>
        <taxon>Rotifera</taxon>
        <taxon>Eurotatoria</taxon>
        <taxon>Monogononta</taxon>
        <taxon>Pseudotrocha</taxon>
        <taxon>Ploima</taxon>
        <taxon>Brachionidae</taxon>
        <taxon>Brachionus</taxon>
    </lineage>
</organism>
<evidence type="ECO:0000313" key="2">
    <source>
        <dbReference type="Proteomes" id="UP000663879"/>
    </source>
</evidence>
<keyword evidence="2" id="KW-1185">Reference proteome</keyword>
<gene>
    <name evidence="1" type="ORF">OXX778_LOCUS2188</name>
</gene>
<evidence type="ECO:0000313" key="1">
    <source>
        <dbReference type="EMBL" id="CAF0721422.1"/>
    </source>
</evidence>
<accession>A0A813MJ02</accession>
<proteinExistence type="predicted"/>
<dbReference type="AlphaFoldDB" id="A0A813MJ02"/>